<reference evidence="2 3" key="1">
    <citation type="journal article" date="2021" name="Plant Biotechnol. J.">
        <title>Multi-omics assisted identification of the key and species-specific regulatory components of drought-tolerant mechanisms in Gossypium stocksii.</title>
        <authorList>
            <person name="Yu D."/>
            <person name="Ke L."/>
            <person name="Zhang D."/>
            <person name="Wu Y."/>
            <person name="Sun Y."/>
            <person name="Mei J."/>
            <person name="Sun J."/>
            <person name="Sun Y."/>
        </authorList>
    </citation>
    <scope>NUCLEOTIDE SEQUENCE [LARGE SCALE GENOMIC DNA]</scope>
    <source>
        <strain evidence="3">cv. E1</strain>
        <tissue evidence="2">Leaf</tissue>
    </source>
</reference>
<name>A0A9D3V990_9ROSI</name>
<evidence type="ECO:0000313" key="3">
    <source>
        <dbReference type="Proteomes" id="UP000828251"/>
    </source>
</evidence>
<protein>
    <submittedName>
        <fullName evidence="2">Uncharacterized protein</fullName>
    </submittedName>
</protein>
<evidence type="ECO:0000313" key="2">
    <source>
        <dbReference type="EMBL" id="KAH1074529.1"/>
    </source>
</evidence>
<dbReference type="AlphaFoldDB" id="A0A9D3V990"/>
<organism evidence="2 3">
    <name type="scientific">Gossypium stocksii</name>
    <dbReference type="NCBI Taxonomy" id="47602"/>
    <lineage>
        <taxon>Eukaryota</taxon>
        <taxon>Viridiplantae</taxon>
        <taxon>Streptophyta</taxon>
        <taxon>Embryophyta</taxon>
        <taxon>Tracheophyta</taxon>
        <taxon>Spermatophyta</taxon>
        <taxon>Magnoliopsida</taxon>
        <taxon>eudicotyledons</taxon>
        <taxon>Gunneridae</taxon>
        <taxon>Pentapetalae</taxon>
        <taxon>rosids</taxon>
        <taxon>malvids</taxon>
        <taxon>Malvales</taxon>
        <taxon>Malvaceae</taxon>
        <taxon>Malvoideae</taxon>
        <taxon>Gossypium</taxon>
    </lineage>
</organism>
<evidence type="ECO:0000256" key="1">
    <source>
        <dbReference type="SAM" id="MobiDB-lite"/>
    </source>
</evidence>
<feature type="compositionally biased region" description="Polar residues" evidence="1">
    <location>
        <begin position="145"/>
        <end position="155"/>
    </location>
</feature>
<proteinExistence type="predicted"/>
<dbReference type="EMBL" id="JAIQCV010000008">
    <property type="protein sequence ID" value="KAH1074529.1"/>
    <property type="molecule type" value="Genomic_DNA"/>
</dbReference>
<gene>
    <name evidence="2" type="ORF">J1N35_026857</name>
</gene>
<accession>A0A9D3V990</accession>
<dbReference type="OrthoDB" id="10499422at2759"/>
<keyword evidence="3" id="KW-1185">Reference proteome</keyword>
<feature type="region of interest" description="Disordered" evidence="1">
    <location>
        <begin position="135"/>
        <end position="173"/>
    </location>
</feature>
<dbReference type="Proteomes" id="UP000828251">
    <property type="component" value="Unassembled WGS sequence"/>
</dbReference>
<comment type="caution">
    <text evidence="2">The sequence shown here is derived from an EMBL/GenBank/DDBJ whole genome shotgun (WGS) entry which is preliminary data.</text>
</comment>
<sequence length="173" mass="19581">MGRSKLSRRGRKIKCHQCFMVGHNSKSYQTSPASTHPLARVVLTTPVPLAPYGLAPPVHSQTVASKSICIITTKSFNTANSFHHATFLTQQILTRLRNKRKQVVQRIRLYTNEKKMMQILKLGIRRETMVTVPTKCINKRKGSNNKETVGGTQESRNTKKDKSKDRGKHNCKP</sequence>